<dbReference type="InterPro" id="IPR013325">
    <property type="entry name" value="RNA_pol_sigma_r2"/>
</dbReference>
<proteinExistence type="inferred from homology"/>
<dbReference type="EMBL" id="CP015596">
    <property type="protein sequence ID" value="ANE81503.1"/>
    <property type="molecule type" value="Genomic_DNA"/>
</dbReference>
<dbReference type="OrthoDB" id="9811152at2"/>
<feature type="domain" description="RNA polymerase sigma-70 region 4" evidence="7">
    <location>
        <begin position="123"/>
        <end position="171"/>
    </location>
</feature>
<dbReference type="GO" id="GO:0006352">
    <property type="term" value="P:DNA-templated transcription initiation"/>
    <property type="evidence" value="ECO:0007669"/>
    <property type="project" value="InterPro"/>
</dbReference>
<dbReference type="PANTHER" id="PTHR43133:SF52">
    <property type="entry name" value="ECF RNA POLYMERASE SIGMA FACTOR SIGL"/>
    <property type="match status" value="1"/>
</dbReference>
<dbReference type="NCBIfam" id="TIGR02937">
    <property type="entry name" value="sigma70-ECF"/>
    <property type="match status" value="1"/>
</dbReference>
<dbReference type="InterPro" id="IPR007627">
    <property type="entry name" value="RNA_pol_sigma70_r2"/>
</dbReference>
<dbReference type="InterPro" id="IPR013324">
    <property type="entry name" value="RNA_pol_sigma_r3/r4-like"/>
</dbReference>
<keyword evidence="4" id="KW-0238">DNA-binding</keyword>
<dbReference type="CDD" id="cd06171">
    <property type="entry name" value="Sigma70_r4"/>
    <property type="match status" value="1"/>
</dbReference>
<name>A0A172URC7_9MYCO</name>
<organism evidence="8 9">
    <name type="scientific">Mycobacterium adipatum</name>
    <dbReference type="NCBI Taxonomy" id="1682113"/>
    <lineage>
        <taxon>Bacteria</taxon>
        <taxon>Bacillati</taxon>
        <taxon>Actinomycetota</taxon>
        <taxon>Actinomycetes</taxon>
        <taxon>Mycobacteriales</taxon>
        <taxon>Mycobacteriaceae</taxon>
        <taxon>Mycobacterium</taxon>
    </lineage>
</organism>
<keyword evidence="3" id="KW-0731">Sigma factor</keyword>
<protein>
    <submittedName>
        <fullName evidence="8">RNA polymerase subunit sigma</fullName>
    </submittedName>
</protein>
<keyword evidence="5" id="KW-0804">Transcription</keyword>
<dbReference type="GO" id="GO:0016987">
    <property type="term" value="F:sigma factor activity"/>
    <property type="evidence" value="ECO:0007669"/>
    <property type="project" value="UniProtKB-KW"/>
</dbReference>
<evidence type="ECO:0000256" key="1">
    <source>
        <dbReference type="ARBA" id="ARBA00010641"/>
    </source>
</evidence>
<keyword evidence="2" id="KW-0805">Transcription regulation</keyword>
<comment type="similarity">
    <text evidence="1">Belongs to the sigma-70 factor family. ECF subfamily.</text>
</comment>
<dbReference type="Pfam" id="PF04542">
    <property type="entry name" value="Sigma70_r2"/>
    <property type="match status" value="1"/>
</dbReference>
<dbReference type="InterPro" id="IPR007630">
    <property type="entry name" value="RNA_pol_sigma70_r4"/>
</dbReference>
<dbReference type="GO" id="GO:0003677">
    <property type="term" value="F:DNA binding"/>
    <property type="evidence" value="ECO:0007669"/>
    <property type="project" value="UniProtKB-KW"/>
</dbReference>
<dbReference type="PANTHER" id="PTHR43133">
    <property type="entry name" value="RNA POLYMERASE ECF-TYPE SIGMA FACTO"/>
    <property type="match status" value="1"/>
</dbReference>
<dbReference type="InterPro" id="IPR014284">
    <property type="entry name" value="RNA_pol_sigma-70_dom"/>
</dbReference>
<dbReference type="SUPFAM" id="SSF88659">
    <property type="entry name" value="Sigma3 and sigma4 domains of RNA polymerase sigma factors"/>
    <property type="match status" value="1"/>
</dbReference>
<evidence type="ECO:0000256" key="2">
    <source>
        <dbReference type="ARBA" id="ARBA00023015"/>
    </source>
</evidence>
<dbReference type="SUPFAM" id="SSF88946">
    <property type="entry name" value="Sigma2 domain of RNA polymerase sigma factors"/>
    <property type="match status" value="1"/>
</dbReference>
<dbReference type="AlphaFoldDB" id="A0A172URC7"/>
<accession>A0A172URC7</accession>
<dbReference type="Gene3D" id="1.10.10.10">
    <property type="entry name" value="Winged helix-like DNA-binding domain superfamily/Winged helix DNA-binding domain"/>
    <property type="match status" value="1"/>
</dbReference>
<dbReference type="Pfam" id="PF04545">
    <property type="entry name" value="Sigma70_r4"/>
    <property type="match status" value="1"/>
</dbReference>
<evidence type="ECO:0000259" key="7">
    <source>
        <dbReference type="Pfam" id="PF04545"/>
    </source>
</evidence>
<evidence type="ECO:0000259" key="6">
    <source>
        <dbReference type="Pfam" id="PF04542"/>
    </source>
</evidence>
<dbReference type="Proteomes" id="UP000077143">
    <property type="component" value="Chromosome"/>
</dbReference>
<dbReference type="KEGG" id="madi:A7U43_21360"/>
<evidence type="ECO:0000313" key="8">
    <source>
        <dbReference type="EMBL" id="ANE81503.1"/>
    </source>
</evidence>
<evidence type="ECO:0000256" key="5">
    <source>
        <dbReference type="ARBA" id="ARBA00023163"/>
    </source>
</evidence>
<gene>
    <name evidence="8" type="ORF">A7U43_21360</name>
</gene>
<dbReference type="InterPro" id="IPR039425">
    <property type="entry name" value="RNA_pol_sigma-70-like"/>
</dbReference>
<evidence type="ECO:0000256" key="4">
    <source>
        <dbReference type="ARBA" id="ARBA00023125"/>
    </source>
</evidence>
<dbReference type="InterPro" id="IPR036388">
    <property type="entry name" value="WH-like_DNA-bd_sf"/>
</dbReference>
<keyword evidence="9" id="KW-1185">Reference proteome</keyword>
<reference evidence="8 9" key="1">
    <citation type="submission" date="2016-05" db="EMBL/GenBank/DDBJ databases">
        <title>Complete genome sequence of a phthalic acid esters degrading Mycobacterium sp. YC-RL4.</title>
        <authorList>
            <person name="Ren L."/>
            <person name="Fan S."/>
            <person name="Ruth N."/>
            <person name="Jia Y."/>
            <person name="Wang J."/>
            <person name="Qiao C."/>
        </authorList>
    </citation>
    <scope>NUCLEOTIDE SEQUENCE [LARGE SCALE GENOMIC DNA]</scope>
    <source>
        <strain evidence="8 9">YC-RL4</strain>
    </source>
</reference>
<evidence type="ECO:0000313" key="9">
    <source>
        <dbReference type="Proteomes" id="UP000077143"/>
    </source>
</evidence>
<dbReference type="Gene3D" id="1.10.1740.10">
    <property type="match status" value="1"/>
</dbReference>
<sequence>MRRPRRGPAVAAGRAADGRVLTTLYLAHGDAVRRFVAGYVVDPQHREDIVQETFTRAWRNVDKIDTAGGNPRSFLFSIAHNAVIDQWRARSRRPEVLTDRDTAIATDDGVDASLQRILLAESMRRLSADHRAVIKALYFDDMTLAQAADRLGVAVGTIKSRSYHAVRALRAVFDEMGLL</sequence>
<dbReference type="STRING" id="1682113.A7U43_21360"/>
<feature type="domain" description="RNA polymerase sigma-70 region 2" evidence="6">
    <location>
        <begin position="24"/>
        <end position="93"/>
    </location>
</feature>
<evidence type="ECO:0000256" key="3">
    <source>
        <dbReference type="ARBA" id="ARBA00023082"/>
    </source>
</evidence>